<dbReference type="InterPro" id="IPR000719">
    <property type="entry name" value="Prot_kinase_dom"/>
</dbReference>
<dbReference type="PROSITE" id="PS00107">
    <property type="entry name" value="PROTEIN_KINASE_ATP"/>
    <property type="match status" value="1"/>
</dbReference>
<evidence type="ECO:0000256" key="3">
    <source>
        <dbReference type="ARBA" id="ARBA00022741"/>
    </source>
</evidence>
<keyword evidence="3 6" id="KW-0547">Nucleotide-binding</keyword>
<protein>
    <recommendedName>
        <fullName evidence="9">Protein kinase domain-containing protein</fullName>
    </recommendedName>
</protein>
<evidence type="ECO:0000256" key="2">
    <source>
        <dbReference type="ARBA" id="ARBA00022679"/>
    </source>
</evidence>
<dbReference type="InterPro" id="IPR017441">
    <property type="entry name" value="Protein_kinase_ATP_BS"/>
</dbReference>
<evidence type="ECO:0000256" key="8">
    <source>
        <dbReference type="SAM" id="SignalP"/>
    </source>
</evidence>
<keyword evidence="11" id="KW-1185">Reference proteome</keyword>
<evidence type="ECO:0000313" key="11">
    <source>
        <dbReference type="Proteomes" id="UP001189429"/>
    </source>
</evidence>
<keyword evidence="5 6" id="KW-0067">ATP-binding</keyword>
<dbReference type="SUPFAM" id="SSF56112">
    <property type="entry name" value="Protein kinase-like (PK-like)"/>
    <property type="match status" value="1"/>
</dbReference>
<dbReference type="Gene3D" id="1.10.510.10">
    <property type="entry name" value="Transferase(Phosphotransferase) domain 1"/>
    <property type="match status" value="1"/>
</dbReference>
<feature type="binding site" evidence="6">
    <location>
        <position position="88"/>
    </location>
    <ligand>
        <name>ATP</name>
        <dbReference type="ChEBI" id="CHEBI:30616"/>
    </ligand>
</feature>
<keyword evidence="2" id="KW-0808">Transferase</keyword>
<evidence type="ECO:0000313" key="10">
    <source>
        <dbReference type="EMBL" id="CAK0830593.1"/>
    </source>
</evidence>
<comment type="caution">
    <text evidence="10">The sequence shown here is derived from an EMBL/GenBank/DDBJ whole genome shotgun (WGS) entry which is preliminary data.</text>
</comment>
<dbReference type="Pfam" id="PF00069">
    <property type="entry name" value="Pkinase"/>
    <property type="match status" value="1"/>
</dbReference>
<feature type="chain" id="PRO_5047042307" description="Protein kinase domain-containing protein" evidence="8">
    <location>
        <begin position="18"/>
        <end position="434"/>
    </location>
</feature>
<evidence type="ECO:0000259" key="9">
    <source>
        <dbReference type="PROSITE" id="PS50011"/>
    </source>
</evidence>
<feature type="compositionally biased region" description="Basic and acidic residues" evidence="7">
    <location>
        <begin position="423"/>
        <end position="434"/>
    </location>
</feature>
<dbReference type="InterPro" id="IPR011009">
    <property type="entry name" value="Kinase-like_dom_sf"/>
</dbReference>
<reference evidence="10" key="1">
    <citation type="submission" date="2023-10" db="EMBL/GenBank/DDBJ databases">
        <authorList>
            <person name="Chen Y."/>
            <person name="Shah S."/>
            <person name="Dougan E. K."/>
            <person name="Thang M."/>
            <person name="Chan C."/>
        </authorList>
    </citation>
    <scope>NUCLEOTIDE SEQUENCE [LARGE SCALE GENOMIC DNA]</scope>
</reference>
<name>A0ABN9SGG1_9DINO</name>
<sequence length="434" mass="47437">MALLLAFELLFTPTTSSSSSSSSSCLSSSSFRSQLWIPRALTGWPPRVKQVGKRLLEAYDVGDVLGEGAFGVVYAAVHKETGTEVAIKMVDKVETPISQIRREMEILMAAQHEGTVKFHGVVFETCFVCFVMDKYSGGNLMTGLRSRLEQKGKIGCLSLVHICAQMTSSVCYIHGLSIVHRDIKSDNYLKDRADICDPQCRIALTDFGSSSHVNPGTRLSAQVGTRRYWAPEIFRKSYGPKVDVWAMGVTMYSLLDGFFPFRNDAEILWPIRELRFPEMDAACKSYLEIMLTREESARASAEGILAHRWIADRAGGVADGVADAPEASPHPPCVDGRKGSPTSGAPHQRPGGTRTRRARALERLAVEVQSGAARLVLEVADYLRLVGAAGAAPPRPCACGGGEAEAAPRRSWWRRGGRAQAARRGDRALRPGRR</sequence>
<keyword evidence="8" id="KW-0732">Signal</keyword>
<dbReference type="SMART" id="SM00220">
    <property type="entry name" value="S_TKc"/>
    <property type="match status" value="1"/>
</dbReference>
<dbReference type="EMBL" id="CAUYUJ010010957">
    <property type="protein sequence ID" value="CAK0830593.1"/>
    <property type="molecule type" value="Genomic_DNA"/>
</dbReference>
<dbReference type="PROSITE" id="PS50011">
    <property type="entry name" value="PROTEIN_KINASE_DOM"/>
    <property type="match status" value="1"/>
</dbReference>
<evidence type="ECO:0000256" key="4">
    <source>
        <dbReference type="ARBA" id="ARBA00022777"/>
    </source>
</evidence>
<evidence type="ECO:0000256" key="1">
    <source>
        <dbReference type="ARBA" id="ARBA00022527"/>
    </source>
</evidence>
<dbReference type="Proteomes" id="UP001189429">
    <property type="component" value="Unassembled WGS sequence"/>
</dbReference>
<keyword evidence="1" id="KW-0723">Serine/threonine-protein kinase</keyword>
<evidence type="ECO:0000256" key="5">
    <source>
        <dbReference type="ARBA" id="ARBA00022840"/>
    </source>
</evidence>
<accession>A0ABN9SGG1</accession>
<evidence type="ECO:0000256" key="7">
    <source>
        <dbReference type="SAM" id="MobiDB-lite"/>
    </source>
</evidence>
<evidence type="ECO:0000256" key="6">
    <source>
        <dbReference type="PROSITE-ProRule" id="PRU10141"/>
    </source>
</evidence>
<feature type="signal peptide" evidence="8">
    <location>
        <begin position="1"/>
        <end position="17"/>
    </location>
</feature>
<dbReference type="InterPro" id="IPR050205">
    <property type="entry name" value="CDPK_Ser/Thr_kinases"/>
</dbReference>
<feature type="region of interest" description="Disordered" evidence="7">
    <location>
        <begin position="320"/>
        <end position="356"/>
    </location>
</feature>
<gene>
    <name evidence="10" type="ORF">PCOR1329_LOCUS29201</name>
</gene>
<dbReference type="PANTHER" id="PTHR24349">
    <property type="entry name" value="SERINE/THREONINE-PROTEIN KINASE"/>
    <property type="match status" value="1"/>
</dbReference>
<organism evidence="10 11">
    <name type="scientific">Prorocentrum cordatum</name>
    <dbReference type="NCBI Taxonomy" id="2364126"/>
    <lineage>
        <taxon>Eukaryota</taxon>
        <taxon>Sar</taxon>
        <taxon>Alveolata</taxon>
        <taxon>Dinophyceae</taxon>
        <taxon>Prorocentrales</taxon>
        <taxon>Prorocentraceae</taxon>
        <taxon>Prorocentrum</taxon>
    </lineage>
</organism>
<keyword evidence="4" id="KW-0418">Kinase</keyword>
<proteinExistence type="predicted"/>
<feature type="region of interest" description="Disordered" evidence="7">
    <location>
        <begin position="394"/>
        <end position="434"/>
    </location>
</feature>
<feature type="domain" description="Protein kinase" evidence="9">
    <location>
        <begin position="59"/>
        <end position="310"/>
    </location>
</feature>